<evidence type="ECO:0000256" key="3">
    <source>
        <dbReference type="ARBA" id="ARBA00022960"/>
    </source>
</evidence>
<dbReference type="GO" id="GO:0051301">
    <property type="term" value="P:cell division"/>
    <property type="evidence" value="ECO:0007669"/>
    <property type="project" value="InterPro"/>
</dbReference>
<dbReference type="Proteomes" id="UP000886124">
    <property type="component" value="Unassembled WGS sequence"/>
</dbReference>
<keyword evidence="4 6" id="KW-1133">Transmembrane helix</keyword>
<evidence type="ECO:0000256" key="2">
    <source>
        <dbReference type="ARBA" id="ARBA00022692"/>
    </source>
</evidence>
<dbReference type="PANTHER" id="PTHR30474">
    <property type="entry name" value="CELL CYCLE PROTEIN"/>
    <property type="match status" value="1"/>
</dbReference>
<dbReference type="NCBIfam" id="NF037961">
    <property type="entry name" value="RodA_shape"/>
    <property type="match status" value="1"/>
</dbReference>
<dbReference type="GO" id="GO:0032153">
    <property type="term" value="C:cell division site"/>
    <property type="evidence" value="ECO:0007669"/>
    <property type="project" value="TreeGrafter"/>
</dbReference>
<evidence type="ECO:0000256" key="6">
    <source>
        <dbReference type="HAMAP-Rule" id="MF_02079"/>
    </source>
</evidence>
<dbReference type="PANTHER" id="PTHR30474:SF1">
    <property type="entry name" value="PEPTIDOGLYCAN GLYCOSYLTRANSFERASE MRDB"/>
    <property type="match status" value="1"/>
</dbReference>
<dbReference type="UniPathway" id="UPA00219"/>
<accession>A0A7V5PMQ8</accession>
<feature type="transmembrane region" description="Helical" evidence="6">
    <location>
        <begin position="310"/>
        <end position="331"/>
    </location>
</feature>
<comment type="catalytic activity">
    <reaction evidence="6">
        <text>[GlcNAc-(1-&gt;4)-Mur2Ac(oyl-L-Ala-gamma-D-Glu-L-Lys-D-Ala-D-Ala)](n)-di-trans,octa-cis-undecaprenyl diphosphate + beta-D-GlcNAc-(1-&gt;4)-Mur2Ac(oyl-L-Ala-gamma-D-Glu-L-Lys-D-Ala-D-Ala)-di-trans,octa-cis-undecaprenyl diphosphate = [GlcNAc-(1-&gt;4)-Mur2Ac(oyl-L-Ala-gamma-D-Glu-L-Lys-D-Ala-D-Ala)](n+1)-di-trans,octa-cis-undecaprenyl diphosphate + di-trans,octa-cis-undecaprenyl diphosphate + H(+)</text>
        <dbReference type="Rhea" id="RHEA:23708"/>
        <dbReference type="Rhea" id="RHEA-COMP:9602"/>
        <dbReference type="Rhea" id="RHEA-COMP:9603"/>
        <dbReference type="ChEBI" id="CHEBI:15378"/>
        <dbReference type="ChEBI" id="CHEBI:58405"/>
        <dbReference type="ChEBI" id="CHEBI:60033"/>
        <dbReference type="ChEBI" id="CHEBI:78435"/>
        <dbReference type="EC" id="2.4.99.28"/>
    </reaction>
</comment>
<dbReference type="InterPro" id="IPR011923">
    <property type="entry name" value="RodA/MrdB"/>
</dbReference>
<dbReference type="GO" id="GO:0008360">
    <property type="term" value="P:regulation of cell shape"/>
    <property type="evidence" value="ECO:0007669"/>
    <property type="project" value="UniProtKB-KW"/>
</dbReference>
<feature type="transmembrane region" description="Helical" evidence="6">
    <location>
        <begin position="376"/>
        <end position="397"/>
    </location>
</feature>
<keyword evidence="3 6" id="KW-0133">Cell shape</keyword>
<feature type="transmembrane region" description="Helical" evidence="6">
    <location>
        <begin position="12"/>
        <end position="29"/>
    </location>
</feature>
<feature type="transmembrane region" description="Helical" evidence="6">
    <location>
        <begin position="72"/>
        <end position="94"/>
    </location>
</feature>
<dbReference type="GO" id="GO:0005886">
    <property type="term" value="C:plasma membrane"/>
    <property type="evidence" value="ECO:0007669"/>
    <property type="project" value="UniProtKB-SubCell"/>
</dbReference>
<dbReference type="GO" id="GO:0015648">
    <property type="term" value="F:lipid-linked peptidoglycan transporter activity"/>
    <property type="evidence" value="ECO:0007669"/>
    <property type="project" value="TreeGrafter"/>
</dbReference>
<dbReference type="EMBL" id="DROD01000007">
    <property type="protein sequence ID" value="HHJ51565.1"/>
    <property type="molecule type" value="Genomic_DNA"/>
</dbReference>
<feature type="transmembrane region" description="Helical" evidence="6">
    <location>
        <begin position="160"/>
        <end position="184"/>
    </location>
</feature>
<evidence type="ECO:0000256" key="4">
    <source>
        <dbReference type="ARBA" id="ARBA00022989"/>
    </source>
</evidence>
<keyword evidence="6" id="KW-0808">Transferase</keyword>
<feature type="transmembrane region" description="Helical" evidence="6">
    <location>
        <begin position="190"/>
        <end position="212"/>
    </location>
</feature>
<comment type="caution">
    <text evidence="7">The sequence shown here is derived from an EMBL/GenBank/DDBJ whole genome shotgun (WGS) entry which is preliminary data.</text>
</comment>
<evidence type="ECO:0000256" key="1">
    <source>
        <dbReference type="ARBA" id="ARBA00004141"/>
    </source>
</evidence>
<comment type="subcellular location">
    <subcellularLocation>
        <location evidence="6">Cell membrane</location>
        <topology evidence="6">Multi-pass membrane protein</topology>
    </subcellularLocation>
    <subcellularLocation>
        <location evidence="1">Membrane</location>
        <topology evidence="1">Multi-pass membrane protein</topology>
    </subcellularLocation>
</comment>
<proteinExistence type="inferred from homology"/>
<keyword evidence="2 6" id="KW-0812">Transmembrane</keyword>
<organism evidence="7">
    <name type="scientific">Caldithrix abyssi</name>
    <dbReference type="NCBI Taxonomy" id="187145"/>
    <lineage>
        <taxon>Bacteria</taxon>
        <taxon>Pseudomonadati</taxon>
        <taxon>Calditrichota</taxon>
        <taxon>Calditrichia</taxon>
        <taxon>Calditrichales</taxon>
        <taxon>Calditrichaceae</taxon>
        <taxon>Caldithrix</taxon>
    </lineage>
</organism>
<keyword evidence="6" id="KW-0961">Cell wall biogenesis/degradation</keyword>
<dbReference type="EC" id="2.4.99.28" evidence="6"/>
<dbReference type="AlphaFoldDB" id="A0A7V5PMQ8"/>
<feature type="transmembrane region" description="Helical" evidence="6">
    <location>
        <begin position="343"/>
        <end position="364"/>
    </location>
</feature>
<name>A0A7V5PMQ8_CALAY</name>
<dbReference type="HAMAP" id="MF_02079">
    <property type="entry name" value="PGT_RodA"/>
    <property type="match status" value="1"/>
</dbReference>
<keyword evidence="6" id="KW-1003">Cell membrane</keyword>
<comment type="similarity">
    <text evidence="6">Belongs to the SEDS family. MrdB/RodA subfamily.</text>
</comment>
<reference evidence="7" key="1">
    <citation type="journal article" date="2020" name="mSystems">
        <title>Genome- and Community-Level Interaction Insights into Carbon Utilization and Element Cycling Functions of Hydrothermarchaeota in Hydrothermal Sediment.</title>
        <authorList>
            <person name="Zhou Z."/>
            <person name="Liu Y."/>
            <person name="Xu W."/>
            <person name="Pan J."/>
            <person name="Luo Z.H."/>
            <person name="Li M."/>
        </authorList>
    </citation>
    <scope>NUCLEOTIDE SEQUENCE [LARGE SCALE GENOMIC DNA]</scope>
    <source>
        <strain evidence="7">HyVt-527</strain>
    </source>
</reference>
<dbReference type="NCBIfam" id="TIGR02210">
    <property type="entry name" value="rodA_shape"/>
    <property type="match status" value="1"/>
</dbReference>
<keyword evidence="5 6" id="KW-0472">Membrane</keyword>
<comment type="pathway">
    <text evidence="6">Cell wall biogenesis; peptidoglycan biosynthesis.</text>
</comment>
<feature type="transmembrane region" description="Helical" evidence="6">
    <location>
        <begin position="217"/>
        <end position="238"/>
    </location>
</feature>
<evidence type="ECO:0000256" key="5">
    <source>
        <dbReference type="ARBA" id="ARBA00023136"/>
    </source>
</evidence>
<dbReference type="Pfam" id="PF01098">
    <property type="entry name" value="FTSW_RODA_SPOVE"/>
    <property type="match status" value="2"/>
</dbReference>
<comment type="function">
    <text evidence="6">Peptidoglycan polymerase that is essential for cell wall elongation.</text>
</comment>
<sequence length="404" mass="45048">MRRNPLSKIDFILLSIVILLSIAGLLALYSATNTTQSQGYFLRQVMVLTIGFSLLFVTTFTPLKIILRLSYLFYGISIFLLVLVFFFGVIGYGAERWLYLGPVKLQPSEPAKIATVLAVARYLSRPEVDINRFKHLAVVLGFILVPFLLIARQPDLGTSLVFLAMIIPVLFWAGLNWFALFVLIAPLITAIVAFNAVAFTIWMILIMVILFFSGRKILVLATIFILHVFVGIATPKMWDQLRPYQKQRILTFANPEQDPRGSGYQIIQSKVAIGSGGLWGKGFLKGSQTQLRFLPAQHTDFIFSVIGEEWGFMGVATIMALFFLLLVYLLYLATVVKSPFSSISLIGIMVILFFHIFVNIGMTVGLAPVTGLPLPFISYGGSFLLTTLFMIGLAMNFSANRLKK</sequence>
<feature type="transmembrane region" description="Helical" evidence="6">
    <location>
        <begin position="133"/>
        <end position="151"/>
    </location>
</feature>
<evidence type="ECO:0000313" key="7">
    <source>
        <dbReference type="EMBL" id="HHJ51565.1"/>
    </source>
</evidence>
<protein>
    <recommendedName>
        <fullName evidence="6">Peptidoglycan glycosyltransferase RodA</fullName>
        <shortName evidence="6">PGT</shortName>
        <ecNumber evidence="6">2.4.99.28</ecNumber>
    </recommendedName>
    <alternativeName>
        <fullName evidence="6">Cell elongation protein RodA</fullName>
    </alternativeName>
    <alternativeName>
        <fullName evidence="6">Cell wall polymerase</fullName>
    </alternativeName>
    <alternativeName>
        <fullName evidence="6">Peptidoglycan polymerase</fullName>
        <shortName evidence="6">PG polymerase</shortName>
    </alternativeName>
</protein>
<dbReference type="GO" id="GO:0008955">
    <property type="term" value="F:peptidoglycan glycosyltransferase activity"/>
    <property type="evidence" value="ECO:0007669"/>
    <property type="project" value="UniProtKB-UniRule"/>
</dbReference>
<dbReference type="GO" id="GO:0009252">
    <property type="term" value="P:peptidoglycan biosynthetic process"/>
    <property type="evidence" value="ECO:0007669"/>
    <property type="project" value="UniProtKB-UniRule"/>
</dbReference>
<keyword evidence="6" id="KW-0328">Glycosyltransferase</keyword>
<keyword evidence="6" id="KW-0573">Peptidoglycan synthesis</keyword>
<feature type="transmembrane region" description="Helical" evidence="6">
    <location>
        <begin position="41"/>
        <end position="60"/>
    </location>
</feature>
<dbReference type="GO" id="GO:0071555">
    <property type="term" value="P:cell wall organization"/>
    <property type="evidence" value="ECO:0007669"/>
    <property type="project" value="UniProtKB-KW"/>
</dbReference>
<dbReference type="InterPro" id="IPR001182">
    <property type="entry name" value="FtsW/RodA"/>
</dbReference>
<gene>
    <name evidence="6 7" type="primary">rodA</name>
    <name evidence="7" type="ORF">ENJ89_00095</name>
</gene>